<proteinExistence type="predicted"/>
<comment type="caution">
    <text evidence="1">The sequence shown here is derived from an EMBL/GenBank/DDBJ whole genome shotgun (WGS) entry which is preliminary data.</text>
</comment>
<organism evidence="1 2">
    <name type="scientific">Homarus americanus</name>
    <name type="common">American lobster</name>
    <dbReference type="NCBI Taxonomy" id="6706"/>
    <lineage>
        <taxon>Eukaryota</taxon>
        <taxon>Metazoa</taxon>
        <taxon>Ecdysozoa</taxon>
        <taxon>Arthropoda</taxon>
        <taxon>Crustacea</taxon>
        <taxon>Multicrustacea</taxon>
        <taxon>Malacostraca</taxon>
        <taxon>Eumalacostraca</taxon>
        <taxon>Eucarida</taxon>
        <taxon>Decapoda</taxon>
        <taxon>Pleocyemata</taxon>
        <taxon>Astacidea</taxon>
        <taxon>Nephropoidea</taxon>
        <taxon>Nephropidae</taxon>
        <taxon>Homarus</taxon>
    </lineage>
</organism>
<dbReference type="Proteomes" id="UP000747542">
    <property type="component" value="Unassembled WGS sequence"/>
</dbReference>
<dbReference type="AlphaFoldDB" id="A0A8J5MKI3"/>
<reference evidence="1" key="1">
    <citation type="journal article" date="2021" name="Sci. Adv.">
        <title>The American lobster genome reveals insights on longevity, neural, and immune adaptations.</title>
        <authorList>
            <person name="Polinski J.M."/>
            <person name="Zimin A.V."/>
            <person name="Clark K.F."/>
            <person name="Kohn A.B."/>
            <person name="Sadowski N."/>
            <person name="Timp W."/>
            <person name="Ptitsyn A."/>
            <person name="Khanna P."/>
            <person name="Romanova D.Y."/>
            <person name="Williams P."/>
            <person name="Greenwood S.J."/>
            <person name="Moroz L.L."/>
            <person name="Walt D.R."/>
            <person name="Bodnar A.G."/>
        </authorList>
    </citation>
    <scope>NUCLEOTIDE SEQUENCE</scope>
    <source>
        <strain evidence="1">GMGI-L3</strain>
    </source>
</reference>
<sequence>MGVTGDGDVNGNREEGRSVVGGRWFERSVVGWSERFERSVVGCLRSVVRGRWFMGVFIY</sequence>
<keyword evidence="2" id="KW-1185">Reference proteome</keyword>
<evidence type="ECO:0000313" key="2">
    <source>
        <dbReference type="Proteomes" id="UP000747542"/>
    </source>
</evidence>
<dbReference type="EMBL" id="JAHLQT010043579">
    <property type="protein sequence ID" value="KAG7154883.1"/>
    <property type="molecule type" value="Genomic_DNA"/>
</dbReference>
<protein>
    <submittedName>
        <fullName evidence="1">Uncharacterized protein</fullName>
    </submittedName>
</protein>
<gene>
    <name evidence="1" type="ORF">Hamer_G022363</name>
</gene>
<evidence type="ECO:0000313" key="1">
    <source>
        <dbReference type="EMBL" id="KAG7154883.1"/>
    </source>
</evidence>
<name>A0A8J5MKI3_HOMAM</name>
<accession>A0A8J5MKI3</accession>